<reference evidence="1 2" key="1">
    <citation type="journal article" date="2022" name="bioRxiv">
        <title>The genome of the oomycete Peronosclerospora sorghi, a cosmopolitan pathogen of maize and sorghum, is inflated with dispersed pseudogenes.</title>
        <authorList>
            <person name="Fletcher K."/>
            <person name="Martin F."/>
            <person name="Isakeit T."/>
            <person name="Cavanaugh K."/>
            <person name="Magill C."/>
            <person name="Michelmore R."/>
        </authorList>
    </citation>
    <scope>NUCLEOTIDE SEQUENCE [LARGE SCALE GENOMIC DNA]</scope>
    <source>
        <strain evidence="1">P6</strain>
    </source>
</reference>
<dbReference type="EMBL" id="CM047584">
    <property type="protein sequence ID" value="KAI9912058.1"/>
    <property type="molecule type" value="Genomic_DNA"/>
</dbReference>
<accession>A0ACC0W1R6</accession>
<proteinExistence type="predicted"/>
<evidence type="ECO:0000313" key="1">
    <source>
        <dbReference type="EMBL" id="KAI9912058.1"/>
    </source>
</evidence>
<gene>
    <name evidence="1" type="ORF">PsorP6_009238</name>
</gene>
<comment type="caution">
    <text evidence="1">The sequence shown here is derived from an EMBL/GenBank/DDBJ whole genome shotgun (WGS) entry which is preliminary data.</text>
</comment>
<dbReference type="Proteomes" id="UP001163321">
    <property type="component" value="Chromosome 5"/>
</dbReference>
<organism evidence="1 2">
    <name type="scientific">Peronosclerospora sorghi</name>
    <dbReference type="NCBI Taxonomy" id="230839"/>
    <lineage>
        <taxon>Eukaryota</taxon>
        <taxon>Sar</taxon>
        <taxon>Stramenopiles</taxon>
        <taxon>Oomycota</taxon>
        <taxon>Peronosporomycetes</taxon>
        <taxon>Peronosporales</taxon>
        <taxon>Peronosporaceae</taxon>
        <taxon>Peronosclerospora</taxon>
    </lineage>
</organism>
<keyword evidence="2" id="KW-1185">Reference proteome</keyword>
<protein>
    <submittedName>
        <fullName evidence="1">Uncharacterized protein</fullName>
    </submittedName>
</protein>
<evidence type="ECO:0000313" key="2">
    <source>
        <dbReference type="Proteomes" id="UP001163321"/>
    </source>
</evidence>
<name>A0ACC0W1R6_9STRA</name>
<sequence>MSPLSDKVVNAALLTATLLNSTLMTTKVTNAKLTAKKALNAIPTVTMVLNENLAMANNNNNDTNCEAARDIESRCPGRKKNIARGKKSTIPADGACPPSQTAACFPIQIDLSFQAANIQDLGATELVNALSSLAGDPFSNEWLGIKTTQSIMDLDVHPESDSKTFSVVWLPDEPDVPSILALFMTPRNMALKV</sequence>